<keyword evidence="4" id="KW-1185">Reference proteome</keyword>
<dbReference type="InterPro" id="IPR045095">
    <property type="entry name" value="ACDP"/>
</dbReference>
<proteinExistence type="predicted"/>
<dbReference type="InterPro" id="IPR002550">
    <property type="entry name" value="CNNM"/>
</dbReference>
<dbReference type="Proteomes" id="UP001530377">
    <property type="component" value="Unassembled WGS sequence"/>
</dbReference>
<protein>
    <recommendedName>
        <fullName evidence="2">CNNM transmembrane domain-containing protein</fullName>
    </recommendedName>
</protein>
<gene>
    <name evidence="3" type="ORF">ACHAXA_011481</name>
</gene>
<keyword evidence="1" id="KW-0677">Repeat</keyword>
<evidence type="ECO:0000313" key="3">
    <source>
        <dbReference type="EMBL" id="KAL3822844.1"/>
    </source>
</evidence>
<feature type="domain" description="CNNM transmembrane" evidence="2">
    <location>
        <begin position="11"/>
        <end position="125"/>
    </location>
</feature>
<evidence type="ECO:0000313" key="4">
    <source>
        <dbReference type="Proteomes" id="UP001530377"/>
    </source>
</evidence>
<dbReference type="Pfam" id="PF01595">
    <property type="entry name" value="CNNM"/>
    <property type="match status" value="1"/>
</dbReference>
<dbReference type="EMBL" id="JALLPB020000053">
    <property type="protein sequence ID" value="KAL3822844.1"/>
    <property type="molecule type" value="Genomic_DNA"/>
</dbReference>
<dbReference type="AlphaFoldDB" id="A0ABD3SE76"/>
<dbReference type="Gene3D" id="3.10.580.10">
    <property type="entry name" value="CBS-domain"/>
    <property type="match status" value="1"/>
</dbReference>
<dbReference type="InterPro" id="IPR046342">
    <property type="entry name" value="CBS_dom_sf"/>
</dbReference>
<dbReference type="SUPFAM" id="SSF54631">
    <property type="entry name" value="CBS-domain pair"/>
    <property type="match status" value="1"/>
</dbReference>
<sequence length="332" mass="36589">MRDAAGLTLDMLSLDPVYLEIKRRSSDVGSPERQSSELLLPLIASQTRRNRLLVSLLLLNSLANEALPLFLDELLPNKCAVIIVSVTFVLFYGEIIPSAVFTGPDQVRMAASLVPLARSIMFVLSHRFLHEGGGGEVGQLAAKKRRKVENERMLLRKSLNTWSGIMRNPNPTMHHDEITIVEGALELKTKFAADVCTPLNRVHALPSDTILDERAKVACSRGVLLVGQLIVVDSSESRSISTMELRRPSCIPPDMHLVDVINLFQASGGRGSGDLHLAVVCLRPDMAAMALERDERIPPEAGVVGIITLEDLVEELPQEEIYDEADRDLEFS</sequence>
<evidence type="ECO:0000256" key="1">
    <source>
        <dbReference type="ARBA" id="ARBA00022737"/>
    </source>
</evidence>
<name>A0ABD3SE76_9STRA</name>
<dbReference type="PANTHER" id="PTHR12064">
    <property type="entry name" value="METAL TRANSPORTER CNNM"/>
    <property type="match status" value="1"/>
</dbReference>
<comment type="caution">
    <text evidence="3">The sequence shown here is derived from an EMBL/GenBank/DDBJ whole genome shotgun (WGS) entry which is preliminary data.</text>
</comment>
<evidence type="ECO:0000259" key="2">
    <source>
        <dbReference type="Pfam" id="PF01595"/>
    </source>
</evidence>
<organism evidence="3 4">
    <name type="scientific">Cyclostephanos tholiformis</name>
    <dbReference type="NCBI Taxonomy" id="382380"/>
    <lineage>
        <taxon>Eukaryota</taxon>
        <taxon>Sar</taxon>
        <taxon>Stramenopiles</taxon>
        <taxon>Ochrophyta</taxon>
        <taxon>Bacillariophyta</taxon>
        <taxon>Coscinodiscophyceae</taxon>
        <taxon>Thalassiosirophycidae</taxon>
        <taxon>Stephanodiscales</taxon>
        <taxon>Stephanodiscaceae</taxon>
        <taxon>Cyclostephanos</taxon>
    </lineage>
</organism>
<dbReference type="PANTHER" id="PTHR12064:SF97">
    <property type="entry name" value="METAL TRANSPORTER CNNM-5"/>
    <property type="match status" value="1"/>
</dbReference>
<accession>A0ABD3SE76</accession>
<reference evidence="3 4" key="1">
    <citation type="submission" date="2024-10" db="EMBL/GenBank/DDBJ databases">
        <title>Updated reference genomes for cyclostephanoid diatoms.</title>
        <authorList>
            <person name="Roberts W.R."/>
            <person name="Alverson A.J."/>
        </authorList>
    </citation>
    <scope>NUCLEOTIDE SEQUENCE [LARGE SCALE GENOMIC DNA]</scope>
    <source>
        <strain evidence="3 4">AJA228-03</strain>
    </source>
</reference>